<evidence type="ECO:0000313" key="2">
    <source>
        <dbReference type="Proteomes" id="UP000805193"/>
    </source>
</evidence>
<comment type="caution">
    <text evidence="1">The sequence shown here is derived from an EMBL/GenBank/DDBJ whole genome shotgun (WGS) entry which is preliminary data.</text>
</comment>
<gene>
    <name evidence="1" type="ORF">HPB47_012613</name>
</gene>
<protein>
    <submittedName>
        <fullName evidence="1">Uncharacterized protein</fullName>
    </submittedName>
</protein>
<proteinExistence type="predicted"/>
<evidence type="ECO:0000313" key="1">
    <source>
        <dbReference type="EMBL" id="KAG0410267.1"/>
    </source>
</evidence>
<accession>A0AC60NT44</accession>
<name>A0AC60NT44_IXOPE</name>
<reference evidence="1 2" key="1">
    <citation type="journal article" date="2020" name="Cell">
        <title>Large-Scale Comparative Analyses of Tick Genomes Elucidate Their Genetic Diversity and Vector Capacities.</title>
        <authorList>
            <consortium name="Tick Genome and Microbiome Consortium (TIGMIC)"/>
            <person name="Jia N."/>
            <person name="Wang J."/>
            <person name="Shi W."/>
            <person name="Du L."/>
            <person name="Sun Y."/>
            <person name="Zhan W."/>
            <person name="Jiang J.F."/>
            <person name="Wang Q."/>
            <person name="Zhang B."/>
            <person name="Ji P."/>
            <person name="Bell-Sakyi L."/>
            <person name="Cui X.M."/>
            <person name="Yuan T.T."/>
            <person name="Jiang B.G."/>
            <person name="Yang W.F."/>
            <person name="Lam T.T."/>
            <person name="Chang Q.C."/>
            <person name="Ding S.J."/>
            <person name="Wang X.J."/>
            <person name="Zhu J.G."/>
            <person name="Ruan X.D."/>
            <person name="Zhao L."/>
            <person name="Wei J.T."/>
            <person name="Ye R.Z."/>
            <person name="Que T.C."/>
            <person name="Du C.H."/>
            <person name="Zhou Y.H."/>
            <person name="Cheng J.X."/>
            <person name="Dai P.F."/>
            <person name="Guo W.B."/>
            <person name="Han X.H."/>
            <person name="Huang E.J."/>
            <person name="Li L.F."/>
            <person name="Wei W."/>
            <person name="Gao Y.C."/>
            <person name="Liu J.Z."/>
            <person name="Shao H.Z."/>
            <person name="Wang X."/>
            <person name="Wang C.C."/>
            <person name="Yang T.C."/>
            <person name="Huo Q.B."/>
            <person name="Li W."/>
            <person name="Chen H.Y."/>
            <person name="Chen S.E."/>
            <person name="Zhou L.G."/>
            <person name="Ni X.B."/>
            <person name="Tian J.H."/>
            <person name="Sheng Y."/>
            <person name="Liu T."/>
            <person name="Pan Y.S."/>
            <person name="Xia L.Y."/>
            <person name="Li J."/>
            <person name="Zhao F."/>
            <person name="Cao W.C."/>
        </authorList>
    </citation>
    <scope>NUCLEOTIDE SEQUENCE [LARGE SCALE GENOMIC DNA]</scope>
    <source>
        <strain evidence="1">Iper-2018</strain>
    </source>
</reference>
<dbReference type="Proteomes" id="UP000805193">
    <property type="component" value="Unassembled WGS sequence"/>
</dbReference>
<sequence length="747" mass="80140">MQGPCPARTSMNVAVKPEPDPRAGPVRQLGDKRTQVVMGQWWSLLLHPVDSAWRYWTGGYPLPGAEVGKAVEDLLASESAGSASSSSESHNNSCPELYGCEADHKDNGPDAYASLSVPRAKRNTNGIVARKTDSPEQGDLWHGTGPTTDQKTKDDCTWDAYYGWKSLQLSRPPSGDAHLLSIYTERLVEAVNDSFGLYLQEPPSKNARDQLNFKGKPTSETGLVASSSENVPESPPAPPNSQKNGSLTPDSSPTTIHGALTFERDVRRAERADSEKSEPCVRDVDADAANVKELIDRCSSWPNLRSLQGASVGVQLPSRSGSYPGLSKTVNPFCDTEDLVGSDQVLSYDGSLYKNQQLYYEPEDLPDCAGAPAVSVTEGVADKEKGQDFTDIELRIIDPEDAFDDLPELFIREDDRDNGSHAVPPIQDVSLSLNSPTLGRAQGRLNPYTIKVIANHASTPDEVFATVCTLEAKLASRLPPLEIDEGDPDTGTWSSTSTGHSTSTLSRHDLEKFLKNVEPPHEPPSWPQDAVTQTTPVISRSSSFTWVADLGEDVGSSKESLRIATQTTTTNTTTPNSPSPVSSSSSCEAPPTPLTPRTSPSSQEVSSDQSEAVNPIRSRSSKLQDSASPSMPTLANEDCGKSDNYRQLSLDEKTQVQSLSRSAIKGHGSNSSEAASAALSWAANQQLGQKASSAPVLLKNKPPTSFSGSFGKKRAQLFNATASAGNTPEEEAKVWGGSVIAWQGMDV</sequence>
<keyword evidence="2" id="KW-1185">Reference proteome</keyword>
<dbReference type="EMBL" id="JABSTQ010011540">
    <property type="protein sequence ID" value="KAG0410267.1"/>
    <property type="molecule type" value="Genomic_DNA"/>
</dbReference>
<organism evidence="1 2">
    <name type="scientific">Ixodes persulcatus</name>
    <name type="common">Taiga tick</name>
    <dbReference type="NCBI Taxonomy" id="34615"/>
    <lineage>
        <taxon>Eukaryota</taxon>
        <taxon>Metazoa</taxon>
        <taxon>Ecdysozoa</taxon>
        <taxon>Arthropoda</taxon>
        <taxon>Chelicerata</taxon>
        <taxon>Arachnida</taxon>
        <taxon>Acari</taxon>
        <taxon>Parasitiformes</taxon>
        <taxon>Ixodida</taxon>
        <taxon>Ixodoidea</taxon>
        <taxon>Ixodidae</taxon>
        <taxon>Ixodinae</taxon>
        <taxon>Ixodes</taxon>
    </lineage>
</organism>